<dbReference type="Proteomes" id="UP000245942">
    <property type="component" value="Unassembled WGS sequence"/>
</dbReference>
<dbReference type="EMBL" id="KZ819334">
    <property type="protein sequence ID" value="PWN18718.1"/>
    <property type="molecule type" value="Genomic_DNA"/>
</dbReference>
<dbReference type="AlphaFoldDB" id="A0A316U1J1"/>
<dbReference type="RefSeq" id="XP_025345878.1">
    <property type="nucleotide sequence ID" value="XM_025493140.1"/>
</dbReference>
<accession>A0A316U1J1</accession>
<evidence type="ECO:0000313" key="2">
    <source>
        <dbReference type="EMBL" id="PWN18718.1"/>
    </source>
</evidence>
<evidence type="ECO:0000313" key="3">
    <source>
        <dbReference type="Proteomes" id="UP000245942"/>
    </source>
</evidence>
<feature type="compositionally biased region" description="Polar residues" evidence="1">
    <location>
        <begin position="44"/>
        <end position="64"/>
    </location>
</feature>
<proteinExistence type="predicted"/>
<feature type="compositionally biased region" description="Polar residues" evidence="1">
    <location>
        <begin position="102"/>
        <end position="115"/>
    </location>
</feature>
<feature type="region of interest" description="Disordered" evidence="1">
    <location>
        <begin position="1"/>
        <end position="115"/>
    </location>
</feature>
<organism evidence="2 3">
    <name type="scientific">Pseudomicrostroma glucosiphilum</name>
    <dbReference type="NCBI Taxonomy" id="1684307"/>
    <lineage>
        <taxon>Eukaryota</taxon>
        <taxon>Fungi</taxon>
        <taxon>Dikarya</taxon>
        <taxon>Basidiomycota</taxon>
        <taxon>Ustilaginomycotina</taxon>
        <taxon>Exobasidiomycetes</taxon>
        <taxon>Microstromatales</taxon>
        <taxon>Microstromatales incertae sedis</taxon>
        <taxon>Pseudomicrostroma</taxon>
    </lineage>
</organism>
<reference evidence="2 3" key="1">
    <citation type="journal article" date="2018" name="Mol. Biol. Evol.">
        <title>Broad Genomic Sampling Reveals a Smut Pathogenic Ancestry of the Fungal Clade Ustilaginomycotina.</title>
        <authorList>
            <person name="Kijpornyongpan T."/>
            <person name="Mondo S.J."/>
            <person name="Barry K."/>
            <person name="Sandor L."/>
            <person name="Lee J."/>
            <person name="Lipzen A."/>
            <person name="Pangilinan J."/>
            <person name="LaButti K."/>
            <person name="Hainaut M."/>
            <person name="Henrissat B."/>
            <person name="Grigoriev I.V."/>
            <person name="Spatafora J.W."/>
            <person name="Aime M.C."/>
        </authorList>
    </citation>
    <scope>NUCLEOTIDE SEQUENCE [LARGE SCALE GENOMIC DNA]</scope>
    <source>
        <strain evidence="2 3">MCA 4718</strain>
    </source>
</reference>
<name>A0A316U1J1_9BASI</name>
<feature type="region of interest" description="Disordered" evidence="1">
    <location>
        <begin position="182"/>
        <end position="218"/>
    </location>
</feature>
<feature type="compositionally biased region" description="Acidic residues" evidence="1">
    <location>
        <begin position="14"/>
        <end position="30"/>
    </location>
</feature>
<dbReference type="GeneID" id="37014874"/>
<sequence length="238" mass="24366">MANLTDLIPAVPTDPDDDGTDDDPSDDAETDPGAKTPSKKDPTTDPSAGGNDTQTPSGQNATKETPTDPPSTDDPTAPPKESDKAGSSANPTAKATEGTKPTPATTVDSADLTTPPSTESIFCAPLNTSAISVTYSNGTNVTLTAHAEGVLDITNDKNGSTIEVWDHDVGVDVNCTVVLPPKKEKKKKKPQEGTPTNTTVNGDGSANSPTESGANNGESIAVHLCSGFESAPLRVRRG</sequence>
<keyword evidence="3" id="KW-1185">Reference proteome</keyword>
<protein>
    <submittedName>
        <fullName evidence="2">Uncharacterized protein</fullName>
    </submittedName>
</protein>
<evidence type="ECO:0000256" key="1">
    <source>
        <dbReference type="SAM" id="MobiDB-lite"/>
    </source>
</evidence>
<gene>
    <name evidence="2" type="ORF">BCV69DRAFT_284699</name>
</gene>
<feature type="compositionally biased region" description="Polar residues" evidence="1">
    <location>
        <begin position="193"/>
        <end position="218"/>
    </location>
</feature>